<dbReference type="PANTHER" id="PTHR10543">
    <property type="entry name" value="BETA-CAROTENE DIOXYGENASE"/>
    <property type="match status" value="1"/>
</dbReference>
<dbReference type="Proteomes" id="UP001371456">
    <property type="component" value="Unassembled WGS sequence"/>
</dbReference>
<comment type="caution">
    <text evidence="7">The sequence shown here is derived from an EMBL/GenBank/DDBJ whole genome shotgun (WGS) entry which is preliminary data.</text>
</comment>
<sequence length="575" mass="64643">MNAFTFSFTYTLLLPYPKTLLFSPNRKSSYVSPQAIPKKSSSTQHNKLKPLKKPLLEPSFLEVFLNACDDFIDTYIDPPRHPFLDPECVLSNNFAPVDELPPTECEVVKGTLPSCLNGAYIRNGPNPQYFPRGPFHFFDGDGMLHSTKISQGKVIFCSRYVKTYKYLVEKKAGYSVIPNVFSDFNSLIALVIRGAMSITRIITGQFNPSNGFGPANTSLALFGGKLFALYESDIPYAIKLAPNGDIITIGSHNFDENLSINMTAHPKIDPNTNEAFAFRYDPILFPYLTYFRIHPNGVKSQDLPIFSMTCPSFVHDFAITKNYAIFPDIQIEMNLLGLITGGAPVGTNLRKVPRLGVIPRYAIDESEMRWFEVPGFNMMHAINAWEEDNGDTIVVIAPNILSIEHFLKRLDLVHATIEQVKIDLKTGKVSRNLMSKRNLELACINRAYTGKKNKYIYAAIADPLPKAKGVVKLDVSMLEIDRQHDCIVATRIFGQNCFCSEPIFVPKDHDNVFAADEDDGYVVCYMHNESTKESSFMVMDAKTHDLEIVAVVKLPHRVPYGFHGIFVKESDLNML</sequence>
<protein>
    <recommendedName>
        <fullName evidence="9">Carotenoid cleavage dioxygenase 4</fullName>
    </recommendedName>
</protein>
<reference evidence="7 8" key="1">
    <citation type="submission" date="2024-02" db="EMBL/GenBank/DDBJ databases">
        <title>de novo genome assembly of Solanum bulbocastanum strain 11H21.</title>
        <authorList>
            <person name="Hosaka A.J."/>
        </authorList>
    </citation>
    <scope>NUCLEOTIDE SEQUENCE [LARGE SCALE GENOMIC DNA]</scope>
    <source>
        <tissue evidence="7">Young leaves</tissue>
    </source>
</reference>
<keyword evidence="4 5" id="KW-0408">Iron</keyword>
<feature type="binding site" evidence="5">
    <location>
        <position position="563"/>
    </location>
    <ligand>
        <name>Fe cation</name>
        <dbReference type="ChEBI" id="CHEBI:24875"/>
        <note>catalytic</note>
    </ligand>
</feature>
<evidence type="ECO:0008006" key="9">
    <source>
        <dbReference type="Google" id="ProtNLM"/>
    </source>
</evidence>
<dbReference type="GO" id="GO:0010436">
    <property type="term" value="F:carotenoid dioxygenase activity"/>
    <property type="evidence" value="ECO:0007669"/>
    <property type="project" value="TreeGrafter"/>
</dbReference>
<evidence type="ECO:0000256" key="5">
    <source>
        <dbReference type="PIRSR" id="PIRSR604294-1"/>
    </source>
</evidence>
<dbReference type="GO" id="GO:0046872">
    <property type="term" value="F:metal ion binding"/>
    <property type="evidence" value="ECO:0007669"/>
    <property type="project" value="UniProtKB-KW"/>
</dbReference>
<evidence type="ECO:0000256" key="3">
    <source>
        <dbReference type="ARBA" id="ARBA00022964"/>
    </source>
</evidence>
<dbReference type="EMBL" id="JBANQN010000008">
    <property type="protein sequence ID" value="KAK6781653.1"/>
    <property type="molecule type" value="Genomic_DNA"/>
</dbReference>
<gene>
    <name evidence="7" type="ORF">RDI58_019449</name>
</gene>
<feature type="binding site" evidence="5">
    <location>
        <position position="380"/>
    </location>
    <ligand>
        <name>Fe cation</name>
        <dbReference type="ChEBI" id="CHEBI:24875"/>
        <note>catalytic</note>
    </ligand>
</feature>
<feature type="binding site" evidence="5">
    <location>
        <position position="265"/>
    </location>
    <ligand>
        <name>Fe cation</name>
        <dbReference type="ChEBI" id="CHEBI:24875"/>
        <note>catalytic</note>
    </ligand>
</feature>
<dbReference type="AlphaFoldDB" id="A0AAN8T4H0"/>
<proteinExistence type="inferred from homology"/>
<evidence type="ECO:0000313" key="8">
    <source>
        <dbReference type="Proteomes" id="UP001371456"/>
    </source>
</evidence>
<evidence type="ECO:0000313" key="7">
    <source>
        <dbReference type="EMBL" id="KAK6781653.1"/>
    </source>
</evidence>
<dbReference type="GO" id="GO:0009570">
    <property type="term" value="C:chloroplast stroma"/>
    <property type="evidence" value="ECO:0007669"/>
    <property type="project" value="TreeGrafter"/>
</dbReference>
<keyword evidence="3" id="KW-0560">Oxidoreductase</keyword>
<keyword evidence="8" id="KW-1185">Reference proteome</keyword>
<comment type="similarity">
    <text evidence="1">Belongs to the carotenoid oxygenase family.</text>
</comment>
<evidence type="ECO:0000256" key="2">
    <source>
        <dbReference type="ARBA" id="ARBA00022723"/>
    </source>
</evidence>
<evidence type="ECO:0000256" key="4">
    <source>
        <dbReference type="ARBA" id="ARBA00023004"/>
    </source>
</evidence>
<dbReference type="PANTHER" id="PTHR10543:SF116">
    <property type="entry name" value="CAROTENOID CLEAVAGE DIOXYGENASE 4"/>
    <property type="match status" value="1"/>
</dbReference>
<evidence type="ECO:0000256" key="1">
    <source>
        <dbReference type="ARBA" id="ARBA00006787"/>
    </source>
</evidence>
<dbReference type="GO" id="GO:0016121">
    <property type="term" value="P:carotene catabolic process"/>
    <property type="evidence" value="ECO:0007669"/>
    <property type="project" value="TreeGrafter"/>
</dbReference>
<comment type="cofactor">
    <cofactor evidence="5">
        <name>Fe(2+)</name>
        <dbReference type="ChEBI" id="CHEBI:29033"/>
    </cofactor>
    <text evidence="5">Binds 1 Fe(2+) ion per subunit.</text>
</comment>
<feature type="region of interest" description="Disordered" evidence="6">
    <location>
        <begin position="28"/>
        <end position="48"/>
    </location>
</feature>
<keyword evidence="3" id="KW-0223">Dioxygenase</keyword>
<accession>A0AAN8T4H0</accession>
<evidence type="ECO:0000256" key="6">
    <source>
        <dbReference type="SAM" id="MobiDB-lite"/>
    </source>
</evidence>
<organism evidence="7 8">
    <name type="scientific">Solanum bulbocastanum</name>
    <name type="common">Wild potato</name>
    <dbReference type="NCBI Taxonomy" id="147425"/>
    <lineage>
        <taxon>Eukaryota</taxon>
        <taxon>Viridiplantae</taxon>
        <taxon>Streptophyta</taxon>
        <taxon>Embryophyta</taxon>
        <taxon>Tracheophyta</taxon>
        <taxon>Spermatophyta</taxon>
        <taxon>Magnoliopsida</taxon>
        <taxon>eudicotyledons</taxon>
        <taxon>Gunneridae</taxon>
        <taxon>Pentapetalae</taxon>
        <taxon>asterids</taxon>
        <taxon>lamiids</taxon>
        <taxon>Solanales</taxon>
        <taxon>Solanaceae</taxon>
        <taxon>Solanoideae</taxon>
        <taxon>Solaneae</taxon>
        <taxon>Solanum</taxon>
    </lineage>
</organism>
<keyword evidence="2 5" id="KW-0479">Metal-binding</keyword>
<name>A0AAN8T4H0_SOLBU</name>
<dbReference type="Pfam" id="PF03055">
    <property type="entry name" value="RPE65"/>
    <property type="match status" value="1"/>
</dbReference>
<dbReference type="InterPro" id="IPR004294">
    <property type="entry name" value="Carotenoid_Oase"/>
</dbReference>
<feature type="binding site" evidence="5">
    <location>
        <position position="315"/>
    </location>
    <ligand>
        <name>Fe cation</name>
        <dbReference type="ChEBI" id="CHEBI:24875"/>
        <note>catalytic</note>
    </ligand>
</feature>